<gene>
    <name evidence="2" type="ORF">SNAT2548_LOCUS6793</name>
</gene>
<organism evidence="2 3">
    <name type="scientific">Symbiodinium natans</name>
    <dbReference type="NCBI Taxonomy" id="878477"/>
    <lineage>
        <taxon>Eukaryota</taxon>
        <taxon>Sar</taxon>
        <taxon>Alveolata</taxon>
        <taxon>Dinophyceae</taxon>
        <taxon>Suessiales</taxon>
        <taxon>Symbiodiniaceae</taxon>
        <taxon>Symbiodinium</taxon>
    </lineage>
</organism>
<feature type="region of interest" description="Disordered" evidence="1">
    <location>
        <begin position="1"/>
        <end position="128"/>
    </location>
</feature>
<dbReference type="EMBL" id="CAJNDS010000457">
    <property type="protein sequence ID" value="CAE7208398.1"/>
    <property type="molecule type" value="Genomic_DNA"/>
</dbReference>
<dbReference type="Proteomes" id="UP000604046">
    <property type="component" value="Unassembled WGS sequence"/>
</dbReference>
<accession>A0A812JIK0</accession>
<reference evidence="2" key="1">
    <citation type="submission" date="2021-02" db="EMBL/GenBank/DDBJ databases">
        <authorList>
            <person name="Dougan E. K."/>
            <person name="Rhodes N."/>
            <person name="Thang M."/>
            <person name="Chan C."/>
        </authorList>
    </citation>
    <scope>NUCLEOTIDE SEQUENCE</scope>
</reference>
<proteinExistence type="predicted"/>
<dbReference type="OrthoDB" id="411484at2759"/>
<feature type="compositionally biased region" description="Low complexity" evidence="1">
    <location>
        <begin position="69"/>
        <end position="94"/>
    </location>
</feature>
<evidence type="ECO:0000313" key="3">
    <source>
        <dbReference type="Proteomes" id="UP000604046"/>
    </source>
</evidence>
<keyword evidence="3" id="KW-1185">Reference proteome</keyword>
<dbReference type="AlphaFoldDB" id="A0A812JIK0"/>
<protein>
    <submittedName>
        <fullName evidence="2">Uncharacterized protein</fullName>
    </submittedName>
</protein>
<feature type="region of interest" description="Disordered" evidence="1">
    <location>
        <begin position="482"/>
        <end position="510"/>
    </location>
</feature>
<name>A0A812JIK0_9DINO</name>
<feature type="compositionally biased region" description="Polar residues" evidence="1">
    <location>
        <begin position="57"/>
        <end position="68"/>
    </location>
</feature>
<sequence>MASASLPPTAGPYASNPNFRTMMPESMPAQGPGAYPSAFHTTLPDSMPSPGHRGPTSFHSQGSNPNFASQGPSLPGGPSFSSRGPPSPGGMASGHMASGNMASGHMASGHMASQGAFPGMAPPFQTMPPQNPMEGPFGSLGVASAMSSMPPGADDVLPKECMVVVSKLLDVPVETGLFGAGAKTYFLRVLDHKSRELKCSDDIQGMDDFNLGDAPSQTFAIPPSLGSVRAKTSSRTIHVEVSFSGMMGGSIIGACQINRLDPRSKQAWPYEVCRDGDVICGIELRIEEDPDASQLGVPDAADAPVKAANGSILDSIGLGRLTGSQYLTDNELDDVHHGVSCMLELHGAKDLPAPRSKGMKDVVVTVLTDSGRELRRLGLFESQEQIGRQLTSVDMQHTRTFVQAPLRFGGDAQEGTQYIKVALSYGKRSGTATTAELIGATDAIKVSWKPTVKQYKEIKNPEGRVLGGIYLSHRLVTEAESLGERPDEDAMKLGRRPQAGPPLELEHRVSGRTGNFPSGSPEEALEQAVINAEAQNRALLQRLKKEDQHSSHDFPGMREVNGWREWDSLDAVFQSMGPNPLVLSEDLGPQVSRGYQHTMSVARDVAKHLPAAKTPADQMLNLEMLRMFYKDDPSQADSLVRPVVCKDPNDIANTREMVWCPDPPVYVPIANMTEQDKETLRLACYRPEQNANLLFVDANPNYNVKQDVWGALQEEKMGRRRLLNAPRAHARVKDDCIMA</sequence>
<comment type="caution">
    <text evidence="2">The sequence shown here is derived from an EMBL/GenBank/DDBJ whole genome shotgun (WGS) entry which is preliminary data.</text>
</comment>
<evidence type="ECO:0000256" key="1">
    <source>
        <dbReference type="SAM" id="MobiDB-lite"/>
    </source>
</evidence>
<evidence type="ECO:0000313" key="2">
    <source>
        <dbReference type="EMBL" id="CAE7208398.1"/>
    </source>
</evidence>
<feature type="compositionally biased region" description="Basic and acidic residues" evidence="1">
    <location>
        <begin position="482"/>
        <end position="492"/>
    </location>
</feature>